<dbReference type="PANTHER" id="PTHR31189:SF38">
    <property type="entry name" value="12S SEED STORAGE PROTEIN CRD"/>
    <property type="match status" value="1"/>
</dbReference>
<evidence type="ECO:0000256" key="9">
    <source>
        <dbReference type="ARBA" id="ARBA00023129"/>
    </source>
</evidence>
<evidence type="ECO:0000256" key="10">
    <source>
        <dbReference type="ARBA" id="ARBA00023157"/>
    </source>
</evidence>
<dbReference type="Pfam" id="PF00190">
    <property type="entry name" value="Cupin_1"/>
    <property type="match status" value="2"/>
</dbReference>
<evidence type="ECO:0000256" key="7">
    <source>
        <dbReference type="ARBA" id="ARBA00022761"/>
    </source>
</evidence>
<comment type="similarity">
    <text evidence="3">Belongs to the 11S seed storage protein (globulins) family.</text>
</comment>
<evidence type="ECO:0000256" key="6">
    <source>
        <dbReference type="ARBA" id="ARBA00022729"/>
    </source>
</evidence>
<keyword evidence="9" id="KW-0708">Seed storage protein</keyword>
<evidence type="ECO:0000313" key="16">
    <source>
        <dbReference type="Proteomes" id="UP000824890"/>
    </source>
</evidence>
<dbReference type="Pfam" id="PF07333">
    <property type="entry name" value="SLR1-BP"/>
    <property type="match status" value="1"/>
</dbReference>
<dbReference type="PANTHER" id="PTHR31189">
    <property type="entry name" value="OS03G0336100 PROTEIN-RELATED"/>
    <property type="match status" value="1"/>
</dbReference>
<keyword evidence="6 13" id="KW-0732">Signal</keyword>
<accession>A0ABQ8C9A8</accession>
<dbReference type="InterPro" id="IPR011051">
    <property type="entry name" value="RmlC_Cupin_sf"/>
</dbReference>
<sequence length="630" mass="69937">MHKLIFSLLSIASISLLLLFHGSEARQRELPLPNACHFSQINSLSPAHATKFEAGQMEVWDHTSNELQCAGVTVARITLQANSIFLPSFFSPPSLAYVVQGEGVMGTIASGCPETYEEAGGGVGGDMHRRFEDMHQKLEDFRRGDVFASLAGVSQWWYNRGNSDVVIVIVLDVTNRENQLDQVPRMFQIAGSKTQEQQQPLTWPSGKNAFSGFDPNIIAEAFKIDIETAKKLQNQKDNRGNIVRANGPLHFISSPSRQWQQDGNGNGIEETYCTARLHENIDDPERSDFFSTRAGRISTLNSLNLPVLRLVRLNAIRGVLYSGGMMLPHWTANAHTVLYVTGGQAMIQVVDDNGQSVFNAQVQQGELLVVPQGFAVVKTAGETGFEWIAFKTNDNAYMNTLSGGTSYLRAVPVDVIKAAYGVTEEEAKRMKIAFKPWFIGEITIAQKRKSKETCRQNLQNKDGTCEPKSCEAECVRRHKPGTGRCGQAKMKNTVKLSLIGFVMLTVLLFGENVIAQKGKPCYKEYPKETGTCDAKSCKADCAKKHKNIMAFTSCIKDVHGKKFCRFLLFGETVIAQKGKPCYSEEPDKTCEVKRCKANCVKKHKKILAFTTCIKEKNGNTFCRCQYPCPP</sequence>
<dbReference type="CDD" id="cd02243">
    <property type="entry name" value="cupin_11S_legumin_C"/>
    <property type="match status" value="1"/>
</dbReference>
<evidence type="ECO:0000256" key="1">
    <source>
        <dbReference type="ARBA" id="ARBA00002908"/>
    </source>
</evidence>
<evidence type="ECO:0000259" key="14">
    <source>
        <dbReference type="SMART" id="SM00835"/>
    </source>
</evidence>
<comment type="caution">
    <text evidence="15">The sequence shown here is derived from an EMBL/GenBank/DDBJ whole genome shotgun (WGS) entry which is preliminary data.</text>
</comment>
<dbReference type="PRINTS" id="PR00439">
    <property type="entry name" value="11SGLOBULIN"/>
</dbReference>
<gene>
    <name evidence="15" type="ORF">HID58_036973</name>
</gene>
<keyword evidence="4" id="KW-0929">Antimicrobial</keyword>
<evidence type="ECO:0000256" key="8">
    <source>
        <dbReference type="ARBA" id="ARBA00022821"/>
    </source>
</evidence>
<dbReference type="InterPro" id="IPR050253">
    <property type="entry name" value="Seed_Storage-Functional"/>
</dbReference>
<protein>
    <recommendedName>
        <fullName evidence="11">11S globulin</fullName>
    </recommendedName>
    <alternativeName>
        <fullName evidence="12">12S storage protein</fullName>
    </alternativeName>
</protein>
<evidence type="ECO:0000256" key="2">
    <source>
        <dbReference type="ARBA" id="ARBA00006722"/>
    </source>
</evidence>
<dbReference type="InterPro" id="IPR006045">
    <property type="entry name" value="Cupin_1"/>
</dbReference>
<feature type="domain" description="Cupin type-1" evidence="14">
    <location>
        <begin position="39"/>
        <end position="230"/>
    </location>
</feature>
<dbReference type="EMBL" id="JAGKQM010000009">
    <property type="protein sequence ID" value="KAH0913652.1"/>
    <property type="molecule type" value="Genomic_DNA"/>
</dbReference>
<keyword evidence="16" id="KW-1185">Reference proteome</keyword>
<proteinExistence type="inferred from homology"/>
<dbReference type="SUPFAM" id="SSF51182">
    <property type="entry name" value="RmlC-like cupins"/>
    <property type="match status" value="1"/>
</dbReference>
<keyword evidence="8" id="KW-0611">Plant defense</keyword>
<comment type="function">
    <text evidence="1">This is a seed storage protein.</text>
</comment>
<comment type="similarity">
    <text evidence="2">Belongs to the DEFL family.</text>
</comment>
<dbReference type="SMART" id="SM00835">
    <property type="entry name" value="Cupin_1"/>
    <property type="match status" value="2"/>
</dbReference>
<evidence type="ECO:0000256" key="3">
    <source>
        <dbReference type="ARBA" id="ARBA00007178"/>
    </source>
</evidence>
<keyword evidence="7" id="KW-0758">Storage protein</keyword>
<keyword evidence="10" id="KW-1015">Disulfide bond</keyword>
<dbReference type="InterPro" id="IPR010851">
    <property type="entry name" value="DEFL"/>
</dbReference>
<dbReference type="Gene3D" id="2.60.120.10">
    <property type="entry name" value="Jelly Rolls"/>
    <property type="match status" value="2"/>
</dbReference>
<evidence type="ECO:0000313" key="15">
    <source>
        <dbReference type="EMBL" id="KAH0913652.1"/>
    </source>
</evidence>
<feature type="signal peptide" evidence="13">
    <location>
        <begin position="1"/>
        <end position="25"/>
    </location>
</feature>
<dbReference type="InterPro" id="IPR006044">
    <property type="entry name" value="11S_seedstore_pln"/>
</dbReference>
<dbReference type="Proteomes" id="UP000824890">
    <property type="component" value="Unassembled WGS sequence"/>
</dbReference>
<dbReference type="InterPro" id="IPR014710">
    <property type="entry name" value="RmlC-like_jellyroll"/>
</dbReference>
<evidence type="ECO:0000256" key="5">
    <source>
        <dbReference type="ARBA" id="ARBA00022577"/>
    </source>
</evidence>
<keyword evidence="5" id="KW-0295">Fungicide</keyword>
<organism evidence="15 16">
    <name type="scientific">Brassica napus</name>
    <name type="common">Rape</name>
    <dbReference type="NCBI Taxonomy" id="3708"/>
    <lineage>
        <taxon>Eukaryota</taxon>
        <taxon>Viridiplantae</taxon>
        <taxon>Streptophyta</taxon>
        <taxon>Embryophyta</taxon>
        <taxon>Tracheophyta</taxon>
        <taxon>Spermatophyta</taxon>
        <taxon>Magnoliopsida</taxon>
        <taxon>eudicotyledons</taxon>
        <taxon>Gunneridae</taxon>
        <taxon>Pentapetalae</taxon>
        <taxon>rosids</taxon>
        <taxon>malvids</taxon>
        <taxon>Brassicales</taxon>
        <taxon>Brassicaceae</taxon>
        <taxon>Brassiceae</taxon>
        <taxon>Brassica</taxon>
    </lineage>
</organism>
<feature type="domain" description="Cupin type-1" evidence="14">
    <location>
        <begin position="279"/>
        <end position="428"/>
    </location>
</feature>
<evidence type="ECO:0000256" key="4">
    <source>
        <dbReference type="ARBA" id="ARBA00022529"/>
    </source>
</evidence>
<dbReference type="CDD" id="cd02242">
    <property type="entry name" value="cupin_11S_legumin_N"/>
    <property type="match status" value="1"/>
</dbReference>
<evidence type="ECO:0000256" key="13">
    <source>
        <dbReference type="SAM" id="SignalP"/>
    </source>
</evidence>
<name>A0ABQ8C9A8_BRANA</name>
<evidence type="ECO:0000256" key="11">
    <source>
        <dbReference type="ARBA" id="ARBA00030384"/>
    </source>
</evidence>
<reference evidence="15 16" key="1">
    <citation type="submission" date="2021-05" db="EMBL/GenBank/DDBJ databases">
        <title>Genome Assembly of Synthetic Allotetraploid Brassica napus Reveals Homoeologous Exchanges between Subgenomes.</title>
        <authorList>
            <person name="Davis J.T."/>
        </authorList>
    </citation>
    <scope>NUCLEOTIDE SEQUENCE [LARGE SCALE GENOMIC DNA]</scope>
    <source>
        <strain evidence="16">cv. Da-Ae</strain>
        <tissue evidence="15">Seedling</tissue>
    </source>
</reference>
<feature type="chain" id="PRO_5047481353" description="11S globulin" evidence="13">
    <location>
        <begin position="26"/>
        <end position="630"/>
    </location>
</feature>
<evidence type="ECO:0000256" key="12">
    <source>
        <dbReference type="ARBA" id="ARBA00030664"/>
    </source>
</evidence>